<dbReference type="Proteomes" id="UP000003009">
    <property type="component" value="Unassembled WGS sequence"/>
</dbReference>
<comment type="caution">
    <text evidence="1">The sequence shown here is derived from an EMBL/GenBank/DDBJ whole genome shotgun (WGS) entry which is preliminary data.</text>
</comment>
<dbReference type="AlphaFoldDB" id="C4GID8"/>
<dbReference type="HOGENOM" id="CLU_2259994_0_0_4"/>
<proteinExistence type="predicted"/>
<reference evidence="1" key="1">
    <citation type="submission" date="2009-04" db="EMBL/GenBank/DDBJ databases">
        <authorList>
            <person name="Weinstock G."/>
            <person name="Sodergren E."/>
            <person name="Clifton S."/>
            <person name="Fulton L."/>
            <person name="Fulton B."/>
            <person name="Courtney L."/>
            <person name="Fronick C."/>
            <person name="Harrison M."/>
            <person name="Strong C."/>
            <person name="Farmer C."/>
            <person name="Delahaunty K."/>
            <person name="Markovic C."/>
            <person name="Hall O."/>
            <person name="Minx P."/>
            <person name="Tomlinson C."/>
            <person name="Mitreva M."/>
            <person name="Nelson J."/>
            <person name="Hou S."/>
            <person name="Wollam A."/>
            <person name="Pepin K.H."/>
            <person name="Johnson M."/>
            <person name="Bhonagiri V."/>
            <person name="Nash W.E."/>
            <person name="Warren W."/>
            <person name="Chinwalla A."/>
            <person name="Mardis E.R."/>
            <person name="Wilson R.K."/>
        </authorList>
    </citation>
    <scope>NUCLEOTIDE SEQUENCE [LARGE SCALE GENOMIC DNA]</scope>
    <source>
        <strain evidence="1">ATCC 51147</strain>
    </source>
</reference>
<evidence type="ECO:0000313" key="1">
    <source>
        <dbReference type="EMBL" id="EEP67561.1"/>
    </source>
</evidence>
<keyword evidence="2" id="KW-1185">Reference proteome</keyword>
<gene>
    <name evidence="1" type="ORF">GCWU000324_01809</name>
</gene>
<dbReference type="STRING" id="629741.GCWU000324_01809"/>
<name>C4GID8_9NEIS</name>
<evidence type="ECO:0000313" key="2">
    <source>
        <dbReference type="Proteomes" id="UP000003009"/>
    </source>
</evidence>
<dbReference type="EMBL" id="ACJW02000003">
    <property type="protein sequence ID" value="EEP67561.1"/>
    <property type="molecule type" value="Genomic_DNA"/>
</dbReference>
<protein>
    <submittedName>
        <fullName evidence="1">Uncharacterized protein</fullName>
    </submittedName>
</protein>
<accession>C4GID8</accession>
<sequence length="103" mass="11585">MGFMVSSRKMGIACLLYRLLINVLALITGGGRQKWLNDTLSVWFLHGFVRVFCRGGKANQHALGFRLPENGFAGKMRVFVFQAAFALSIYGSLKSCFECNHEY</sequence>
<organism evidence="1 2">
    <name type="scientific">Kingella oralis ATCC 51147</name>
    <dbReference type="NCBI Taxonomy" id="629741"/>
    <lineage>
        <taxon>Bacteria</taxon>
        <taxon>Pseudomonadati</taxon>
        <taxon>Pseudomonadota</taxon>
        <taxon>Betaproteobacteria</taxon>
        <taxon>Neisseriales</taxon>
        <taxon>Neisseriaceae</taxon>
        <taxon>Kingella</taxon>
    </lineage>
</organism>